<proteinExistence type="predicted"/>
<feature type="transmembrane region" description="Helical" evidence="1">
    <location>
        <begin position="32"/>
        <end position="53"/>
    </location>
</feature>
<keyword evidence="1" id="KW-0812">Transmembrane</keyword>
<organism evidence="2 3">
    <name type="scientific">Acanthosepion pharaonis</name>
    <name type="common">Pharaoh cuttlefish</name>
    <name type="synonym">Sepia pharaonis</name>
    <dbReference type="NCBI Taxonomy" id="158019"/>
    <lineage>
        <taxon>Eukaryota</taxon>
        <taxon>Metazoa</taxon>
        <taxon>Spiralia</taxon>
        <taxon>Lophotrochozoa</taxon>
        <taxon>Mollusca</taxon>
        <taxon>Cephalopoda</taxon>
        <taxon>Coleoidea</taxon>
        <taxon>Decapodiformes</taxon>
        <taxon>Sepiida</taxon>
        <taxon>Sepiina</taxon>
        <taxon>Sepiidae</taxon>
        <taxon>Acanthosepion</taxon>
    </lineage>
</organism>
<name>A0A812CQ96_ACAPH</name>
<evidence type="ECO:0000256" key="1">
    <source>
        <dbReference type="SAM" id="Phobius"/>
    </source>
</evidence>
<evidence type="ECO:0000313" key="3">
    <source>
        <dbReference type="Proteomes" id="UP000597762"/>
    </source>
</evidence>
<keyword evidence="3" id="KW-1185">Reference proteome</keyword>
<keyword evidence="1" id="KW-0472">Membrane</keyword>
<keyword evidence="1" id="KW-1133">Transmembrane helix</keyword>
<evidence type="ECO:0000313" key="2">
    <source>
        <dbReference type="EMBL" id="CAE1274669.1"/>
    </source>
</evidence>
<comment type="caution">
    <text evidence="2">The sequence shown here is derived from an EMBL/GenBank/DDBJ whole genome shotgun (WGS) entry which is preliminary data.</text>
</comment>
<feature type="transmembrane region" description="Helical" evidence="1">
    <location>
        <begin position="183"/>
        <end position="202"/>
    </location>
</feature>
<accession>A0A812CQ96</accession>
<gene>
    <name evidence="2" type="ORF">SPHA_39008</name>
</gene>
<sequence length="236" mass="28001">MLGNIAIIFRCQICIESICDIFRSRLESINFFLFRIDYFFIIIFFVLNICYLLRVHVWGGERKRERKGQEFRQLYNFTCLFFLSFSTYTDLTEGTLSLSLSLSLSVSLFYVLSPYVYLPFPLNVPMIHHFTLLLFPLSVAVILYFMRLSFPVYALIIHSLRICYSHLTRLLFPTLHAHYSHFLRLLVFIYMLIIFHFTRLLFSPYAPTVPILCSYYSHFTSLLFPLYVPFISTLCV</sequence>
<dbReference type="EMBL" id="CAHIKZ030001798">
    <property type="protein sequence ID" value="CAE1274669.1"/>
    <property type="molecule type" value="Genomic_DNA"/>
</dbReference>
<reference evidence="2" key="1">
    <citation type="submission" date="2021-01" db="EMBL/GenBank/DDBJ databases">
        <authorList>
            <person name="Li R."/>
            <person name="Bekaert M."/>
        </authorList>
    </citation>
    <scope>NUCLEOTIDE SEQUENCE</scope>
    <source>
        <strain evidence="2">Farmed</strain>
    </source>
</reference>
<feature type="transmembrane region" description="Helical" evidence="1">
    <location>
        <begin position="214"/>
        <end position="235"/>
    </location>
</feature>
<feature type="transmembrane region" description="Helical" evidence="1">
    <location>
        <begin position="97"/>
        <end position="118"/>
    </location>
</feature>
<dbReference type="Proteomes" id="UP000597762">
    <property type="component" value="Unassembled WGS sequence"/>
</dbReference>
<dbReference type="AlphaFoldDB" id="A0A812CQ96"/>
<protein>
    <submittedName>
        <fullName evidence="2">Uncharacterized protein</fullName>
    </submittedName>
</protein>